<dbReference type="Proteomes" id="UP000295632">
    <property type="component" value="Unassembled WGS sequence"/>
</dbReference>
<dbReference type="GO" id="GO:0016829">
    <property type="term" value="F:lyase activity"/>
    <property type="evidence" value="ECO:0007669"/>
    <property type="project" value="UniProtKB-KW"/>
</dbReference>
<feature type="domain" description="VOC" evidence="1">
    <location>
        <begin position="4"/>
        <end position="128"/>
    </location>
</feature>
<keyword evidence="3" id="KW-1185">Reference proteome</keyword>
<dbReference type="OrthoDB" id="9794917at2"/>
<dbReference type="AlphaFoldDB" id="A0A4R6U9Q6"/>
<keyword evidence="2" id="KW-0456">Lyase</keyword>
<dbReference type="Gene3D" id="3.10.180.10">
    <property type="entry name" value="2,3-Dihydroxybiphenyl 1,2-Dioxygenase, domain 1"/>
    <property type="match status" value="1"/>
</dbReference>
<evidence type="ECO:0000313" key="2">
    <source>
        <dbReference type="EMBL" id="TDQ39804.1"/>
    </source>
</evidence>
<comment type="caution">
    <text evidence="2">The sequence shown here is derived from an EMBL/GenBank/DDBJ whole genome shotgun (WGS) entry which is preliminary data.</text>
</comment>
<dbReference type="GO" id="GO:0051213">
    <property type="term" value="F:dioxygenase activity"/>
    <property type="evidence" value="ECO:0007669"/>
    <property type="project" value="UniProtKB-KW"/>
</dbReference>
<dbReference type="RefSeq" id="WP_133580476.1">
    <property type="nucleotide sequence ID" value="NZ_SNYJ01000007.1"/>
</dbReference>
<protein>
    <submittedName>
        <fullName evidence="2">Catechol 2,3-dioxygenase-like lactoylglutathione lyase family enzyme</fullName>
    </submittedName>
</protein>
<organism evidence="2 3">
    <name type="scientific">Aureibacillus halotolerans</name>
    <dbReference type="NCBI Taxonomy" id="1508390"/>
    <lineage>
        <taxon>Bacteria</taxon>
        <taxon>Bacillati</taxon>
        <taxon>Bacillota</taxon>
        <taxon>Bacilli</taxon>
        <taxon>Bacillales</taxon>
        <taxon>Bacillaceae</taxon>
        <taxon>Aureibacillus</taxon>
    </lineage>
</organism>
<keyword evidence="2" id="KW-0560">Oxidoreductase</keyword>
<keyword evidence="2" id="KW-0223">Dioxygenase</keyword>
<sequence>MITNTLQMTLLVEDQEEAKKFYTEKLGFDVVADQSFGAQWRYITVAPQQNNTTVIELVKAETPEQKALIGKQSGGQVLFMFHTDNIMEDYDVLHSRGVQFHSEPQSVPGGKGAGFKDLYGNDLDMFQPD</sequence>
<dbReference type="EMBL" id="SNYJ01000007">
    <property type="protein sequence ID" value="TDQ39804.1"/>
    <property type="molecule type" value="Genomic_DNA"/>
</dbReference>
<name>A0A4R6U9Q6_9BACI</name>
<dbReference type="Pfam" id="PF00903">
    <property type="entry name" value="Glyoxalase"/>
    <property type="match status" value="1"/>
</dbReference>
<accession>A0A4R6U9Q6</accession>
<dbReference type="InterPro" id="IPR004360">
    <property type="entry name" value="Glyas_Fos-R_dOase_dom"/>
</dbReference>
<reference evidence="2 3" key="1">
    <citation type="submission" date="2019-03" db="EMBL/GenBank/DDBJ databases">
        <title>Genomic Encyclopedia of Type Strains, Phase IV (KMG-IV): sequencing the most valuable type-strain genomes for metagenomic binning, comparative biology and taxonomic classification.</title>
        <authorList>
            <person name="Goeker M."/>
        </authorList>
    </citation>
    <scope>NUCLEOTIDE SEQUENCE [LARGE SCALE GENOMIC DNA]</scope>
    <source>
        <strain evidence="2 3">DSM 28697</strain>
    </source>
</reference>
<dbReference type="SUPFAM" id="SSF54593">
    <property type="entry name" value="Glyoxalase/Bleomycin resistance protein/Dihydroxybiphenyl dioxygenase"/>
    <property type="match status" value="1"/>
</dbReference>
<dbReference type="PANTHER" id="PTHR36437:SF2">
    <property type="entry name" value="GLYOXALASE_BLEOMYCIN RESISTANCE PROTEIN_DIOXYGENASE"/>
    <property type="match status" value="1"/>
</dbReference>
<dbReference type="InterPro" id="IPR037523">
    <property type="entry name" value="VOC_core"/>
</dbReference>
<gene>
    <name evidence="2" type="ORF">EV213_107172</name>
</gene>
<evidence type="ECO:0000259" key="1">
    <source>
        <dbReference type="PROSITE" id="PS51819"/>
    </source>
</evidence>
<dbReference type="PROSITE" id="PS51819">
    <property type="entry name" value="VOC"/>
    <property type="match status" value="1"/>
</dbReference>
<evidence type="ECO:0000313" key="3">
    <source>
        <dbReference type="Proteomes" id="UP000295632"/>
    </source>
</evidence>
<dbReference type="PANTHER" id="PTHR36437">
    <property type="entry name" value="GLYOXALASE/BLEOMYCIN RESISTANCE PROTEIN/DIOXYGENASE"/>
    <property type="match status" value="1"/>
</dbReference>
<dbReference type="InterPro" id="IPR029068">
    <property type="entry name" value="Glyas_Bleomycin-R_OHBP_Dase"/>
</dbReference>
<proteinExistence type="predicted"/>